<name>A0ABQ0TY75_9BACL</name>
<keyword evidence="2" id="KW-1185">Reference proteome</keyword>
<evidence type="ECO:0000313" key="2">
    <source>
        <dbReference type="Proteomes" id="UP000319578"/>
    </source>
</evidence>
<reference evidence="1 2" key="1">
    <citation type="submission" date="2019-06" db="EMBL/GenBank/DDBJ databases">
        <title>Whole genome shotgun sequence of Brevibacillus reuszeri NBRC 15719.</title>
        <authorList>
            <person name="Hosoyama A."/>
            <person name="Uohara A."/>
            <person name="Ohji S."/>
            <person name="Ichikawa N."/>
        </authorList>
    </citation>
    <scope>NUCLEOTIDE SEQUENCE [LARGE SCALE GENOMIC DNA]</scope>
    <source>
        <strain evidence="1 2">NBRC 15719</strain>
    </source>
</reference>
<protein>
    <submittedName>
        <fullName evidence="1">Uncharacterized protein</fullName>
    </submittedName>
</protein>
<evidence type="ECO:0000313" key="1">
    <source>
        <dbReference type="EMBL" id="GED72372.1"/>
    </source>
</evidence>
<gene>
    <name evidence="1" type="ORF">BRE01_60740</name>
</gene>
<sequence length="59" mass="6310">MDEGRCSLASKVGNSIQLQTVILPTVVSPTIPRYRIVADIYGVEPKGMTVLQPNVGIAI</sequence>
<dbReference type="Proteomes" id="UP000319578">
    <property type="component" value="Unassembled WGS sequence"/>
</dbReference>
<accession>A0ABQ0TY75</accession>
<comment type="caution">
    <text evidence="1">The sequence shown here is derived from an EMBL/GenBank/DDBJ whole genome shotgun (WGS) entry which is preliminary data.</text>
</comment>
<organism evidence="1 2">
    <name type="scientific">Brevibacillus reuszeri</name>
    <dbReference type="NCBI Taxonomy" id="54915"/>
    <lineage>
        <taxon>Bacteria</taxon>
        <taxon>Bacillati</taxon>
        <taxon>Bacillota</taxon>
        <taxon>Bacilli</taxon>
        <taxon>Bacillales</taxon>
        <taxon>Paenibacillaceae</taxon>
        <taxon>Brevibacillus</taxon>
    </lineage>
</organism>
<dbReference type="EMBL" id="BJON01000029">
    <property type="protein sequence ID" value="GED72372.1"/>
    <property type="molecule type" value="Genomic_DNA"/>
</dbReference>
<proteinExistence type="predicted"/>